<keyword evidence="2" id="KW-0547">Nucleotide-binding</keyword>
<dbReference type="PROSITE" id="PS50893">
    <property type="entry name" value="ABC_TRANSPORTER_2"/>
    <property type="match status" value="1"/>
</dbReference>
<dbReference type="GO" id="GO:0022857">
    <property type="term" value="F:transmembrane transporter activity"/>
    <property type="evidence" value="ECO:0007669"/>
    <property type="project" value="TreeGrafter"/>
</dbReference>
<keyword evidence="3 5" id="KW-0067">ATP-binding</keyword>
<keyword evidence="1" id="KW-0813">Transport</keyword>
<dbReference type="InterPro" id="IPR015854">
    <property type="entry name" value="ABC_transpr_LolD-like"/>
</dbReference>
<dbReference type="PROSITE" id="PS00211">
    <property type="entry name" value="ABC_TRANSPORTER_1"/>
    <property type="match status" value="1"/>
</dbReference>
<dbReference type="InterPro" id="IPR003593">
    <property type="entry name" value="AAA+_ATPase"/>
</dbReference>
<dbReference type="InterPro" id="IPR017871">
    <property type="entry name" value="ABC_transporter-like_CS"/>
</dbReference>
<accession>A0A0S1SZ51</accession>
<dbReference type="EMBL" id="CP013065">
    <property type="protein sequence ID" value="ALM13646.1"/>
    <property type="molecule type" value="Genomic_DNA"/>
</dbReference>
<evidence type="ECO:0000259" key="4">
    <source>
        <dbReference type="PROSITE" id="PS50893"/>
    </source>
</evidence>
<protein>
    <submittedName>
        <fullName evidence="5">Putative ABC transport system ATP-binding protein</fullName>
    </submittedName>
</protein>
<dbReference type="PANTHER" id="PTHR24220">
    <property type="entry name" value="IMPORT ATP-BINDING PROTEIN"/>
    <property type="match status" value="1"/>
</dbReference>
<dbReference type="Pfam" id="PF00005">
    <property type="entry name" value="ABC_tran"/>
    <property type="match status" value="1"/>
</dbReference>
<dbReference type="SMART" id="SM00382">
    <property type="entry name" value="AAA"/>
    <property type="match status" value="1"/>
</dbReference>
<dbReference type="KEGG" id="prf:PeribacterA2_0981"/>
<accession>A0A0S1SSU9</accession>
<dbReference type="SUPFAM" id="SSF52540">
    <property type="entry name" value="P-loop containing nucleoside triphosphate hydrolases"/>
    <property type="match status" value="1"/>
</dbReference>
<reference evidence="6" key="1">
    <citation type="submission" date="2015-10" db="EMBL/GenBank/DDBJ databases">
        <title>Analysis of five complete genome sequences for members of the class Peribacteria in the recently recognized Peregrinibacteria bacterial phylum.</title>
        <authorList>
            <person name="Anantharaman K."/>
            <person name="Brown C.T."/>
            <person name="Burstein D."/>
            <person name="Castelle C.J."/>
            <person name="Probst A.J."/>
            <person name="Thomas B.C."/>
            <person name="Williams K.H."/>
            <person name="Banfield J.F."/>
        </authorList>
    </citation>
    <scope>NUCLEOTIDE SEQUENCE [LARGE SCALE GENOMIC DNA]</scope>
</reference>
<accession>A0A0S1SNS5</accession>
<dbReference type="PATRIC" id="fig|1735161.3.peg.960"/>
<dbReference type="GO" id="GO:0005886">
    <property type="term" value="C:plasma membrane"/>
    <property type="evidence" value="ECO:0007669"/>
    <property type="project" value="TreeGrafter"/>
</dbReference>
<accession>A0A0S1SKG8</accession>
<evidence type="ECO:0000256" key="1">
    <source>
        <dbReference type="ARBA" id="ARBA00022448"/>
    </source>
</evidence>
<dbReference type="CDD" id="cd03255">
    <property type="entry name" value="ABC_MJ0796_LolCDE_FtsE"/>
    <property type="match status" value="1"/>
</dbReference>
<dbReference type="InterPro" id="IPR003439">
    <property type="entry name" value="ABC_transporter-like_ATP-bd"/>
</dbReference>
<organism evidence="5 6">
    <name type="scientific">Candidatus Peribacter riflensis</name>
    <dbReference type="NCBI Taxonomy" id="1735162"/>
    <lineage>
        <taxon>Bacteria</taxon>
        <taxon>Candidatus Peregrinibacteriota</taxon>
        <taxon>Candidatus Peribacteria</taxon>
        <taxon>Candidatus Peribacterales</taxon>
        <taxon>Candidatus Peribacteraceae</taxon>
        <taxon>Candidatus Peribacter</taxon>
    </lineage>
</organism>
<dbReference type="FunFam" id="3.40.50.300:FF:000032">
    <property type="entry name" value="Export ABC transporter ATP-binding protein"/>
    <property type="match status" value="1"/>
</dbReference>
<dbReference type="PANTHER" id="PTHR24220:SF86">
    <property type="entry name" value="ABC TRANSPORTER ABCH.1"/>
    <property type="match status" value="1"/>
</dbReference>
<dbReference type="GO" id="GO:0016887">
    <property type="term" value="F:ATP hydrolysis activity"/>
    <property type="evidence" value="ECO:0007669"/>
    <property type="project" value="InterPro"/>
</dbReference>
<dbReference type="STRING" id="1735162.PeribacterB2_0983"/>
<evidence type="ECO:0000256" key="3">
    <source>
        <dbReference type="ARBA" id="ARBA00022840"/>
    </source>
</evidence>
<accession>A0A0S1SPI5</accession>
<dbReference type="GO" id="GO:0005524">
    <property type="term" value="F:ATP binding"/>
    <property type="evidence" value="ECO:0007669"/>
    <property type="project" value="UniProtKB-KW"/>
</dbReference>
<evidence type="ECO:0000256" key="2">
    <source>
        <dbReference type="ARBA" id="ARBA00022741"/>
    </source>
</evidence>
<evidence type="ECO:0000313" key="6">
    <source>
        <dbReference type="Proteomes" id="UP000069135"/>
    </source>
</evidence>
<dbReference type="GO" id="GO:0098796">
    <property type="term" value="C:membrane protein complex"/>
    <property type="evidence" value="ECO:0007669"/>
    <property type="project" value="UniProtKB-ARBA"/>
</dbReference>
<proteinExistence type="predicted"/>
<dbReference type="InterPro" id="IPR017911">
    <property type="entry name" value="MacB-like_ATP-bd"/>
</dbReference>
<dbReference type="AlphaFoldDB" id="A0A0S1SNS5"/>
<feature type="domain" description="ABC transporter" evidence="4">
    <location>
        <begin position="12"/>
        <end position="248"/>
    </location>
</feature>
<name>A0A0S1SNS5_9BACT</name>
<evidence type="ECO:0000313" key="5">
    <source>
        <dbReference type="EMBL" id="ALM13646.1"/>
    </source>
</evidence>
<dbReference type="InterPro" id="IPR027417">
    <property type="entry name" value="P-loop_NTPase"/>
</dbReference>
<dbReference type="Proteomes" id="UP000069135">
    <property type="component" value="Chromosome"/>
</dbReference>
<sequence>MIMTKKESAPLIETRNLYKSYFNEEVETPVLFDINVRIDAGEFVAIMGPSGSGKSTLMHILGFLDVPTKGHFHFKGEATEEKSEDELARIRSSSVSFVFQSFNLLPRTSVIDNVTLPLLYHSGTKPTERREKALKAIKAVGLTDRATYLSNQLSGGQQQRVAIARALVTEPEVIFADEPTGNLDSASGKHVMEILQNLHDEGHTIILVTHEKTTAEHAARIIRIMDGRIVADDHAFERRIAKNLKELK</sequence>
<gene>
    <name evidence="5" type="ORF">PeribacterD1_0981</name>
</gene>
<reference evidence="5 6" key="2">
    <citation type="journal article" date="2016" name="PeerJ">
        <title>Analysis of five complete genome sequences for members of the class Peribacteria in the recently recognized Peregrinibacteria bacterial phylum.</title>
        <authorList>
            <person name="Anantharaman K."/>
            <person name="Brown C.T."/>
            <person name="Burstein D."/>
            <person name="Castelle C.J."/>
            <person name="Probst A.J."/>
            <person name="Thomas B.C."/>
            <person name="Williams K.H."/>
            <person name="Banfield J.F."/>
        </authorList>
    </citation>
    <scope>NUCLEOTIDE SEQUENCE [LARGE SCALE GENOMIC DNA]</scope>
    <source>
        <strain evidence="5">RIFOXYD1_FULL_PER-ii_59_16</strain>
    </source>
</reference>
<dbReference type="Gene3D" id="3.40.50.300">
    <property type="entry name" value="P-loop containing nucleotide triphosphate hydrolases"/>
    <property type="match status" value="1"/>
</dbReference>